<evidence type="ECO:0000259" key="1">
    <source>
        <dbReference type="PROSITE" id="PS50801"/>
    </source>
</evidence>
<reference evidence="2 3" key="1">
    <citation type="submission" date="2020-10" db="EMBL/GenBank/DDBJ databases">
        <title>Haloactinobacterium sp. RN3S43, a bacterium isolated from saline soil.</title>
        <authorList>
            <person name="Sun J.-Q."/>
        </authorList>
    </citation>
    <scope>NUCLEOTIDE SEQUENCE [LARGE SCALE GENOMIC DNA]</scope>
    <source>
        <strain evidence="2 3">RN3S43</strain>
    </source>
</reference>
<keyword evidence="3" id="KW-1185">Reference proteome</keyword>
<accession>A0A7M1T0V0</accession>
<evidence type="ECO:0000313" key="3">
    <source>
        <dbReference type="Proteomes" id="UP000593758"/>
    </source>
</evidence>
<dbReference type="InterPro" id="IPR058548">
    <property type="entry name" value="MlaB-like_STAS"/>
</dbReference>
<dbReference type="InterPro" id="IPR002645">
    <property type="entry name" value="STAS_dom"/>
</dbReference>
<dbReference type="AlphaFoldDB" id="A0A7M1T0V0"/>
<protein>
    <submittedName>
        <fullName evidence="2">STAS domain-containing protein</fullName>
    </submittedName>
</protein>
<sequence>MQTLLEDDCTRLVLSGEIDVAMSDELTEAVAEAEKAGLPVKVDVRHVEFMDSAGIALLARLASHTPGRPLLIRPPDVVRFLLEATHIGDLVDVVEHDPAN</sequence>
<dbReference type="SUPFAM" id="SSF52091">
    <property type="entry name" value="SpoIIaa-like"/>
    <property type="match status" value="1"/>
</dbReference>
<organism evidence="2 3">
    <name type="scientific">Ruania alkalisoli</name>
    <dbReference type="NCBI Taxonomy" id="2779775"/>
    <lineage>
        <taxon>Bacteria</taxon>
        <taxon>Bacillati</taxon>
        <taxon>Actinomycetota</taxon>
        <taxon>Actinomycetes</taxon>
        <taxon>Micrococcales</taxon>
        <taxon>Ruaniaceae</taxon>
        <taxon>Ruania</taxon>
    </lineage>
</organism>
<name>A0A7M1T0V0_9MICO</name>
<dbReference type="PROSITE" id="PS50801">
    <property type="entry name" value="STAS"/>
    <property type="match status" value="1"/>
</dbReference>
<dbReference type="EMBL" id="CP063169">
    <property type="protein sequence ID" value="QOR72854.1"/>
    <property type="molecule type" value="Genomic_DNA"/>
</dbReference>
<dbReference type="CDD" id="cd07043">
    <property type="entry name" value="STAS_anti-anti-sigma_factors"/>
    <property type="match status" value="1"/>
</dbReference>
<feature type="domain" description="STAS" evidence="1">
    <location>
        <begin position="1"/>
        <end position="61"/>
    </location>
</feature>
<dbReference type="Pfam" id="PF13466">
    <property type="entry name" value="STAS_2"/>
    <property type="match status" value="1"/>
</dbReference>
<dbReference type="KEGG" id="halt:IM660_16880"/>
<evidence type="ECO:0000313" key="2">
    <source>
        <dbReference type="EMBL" id="QOR72854.1"/>
    </source>
</evidence>
<gene>
    <name evidence="2" type="ORF">IM660_16880</name>
</gene>
<proteinExistence type="predicted"/>
<dbReference type="InterPro" id="IPR036513">
    <property type="entry name" value="STAS_dom_sf"/>
</dbReference>
<dbReference type="Proteomes" id="UP000593758">
    <property type="component" value="Chromosome"/>
</dbReference>
<dbReference type="Gene3D" id="3.30.750.24">
    <property type="entry name" value="STAS domain"/>
    <property type="match status" value="1"/>
</dbReference>